<reference evidence="2 3" key="1">
    <citation type="journal article" date="2023" name="Plants (Basel)">
        <title>Bridging the Gap: Combining Genomics and Transcriptomics Approaches to Understand Stylosanthes scabra, an Orphan Legume from the Brazilian Caatinga.</title>
        <authorList>
            <person name="Ferreira-Neto J.R.C."/>
            <person name="da Silva M.D."/>
            <person name="Binneck E."/>
            <person name="de Melo N.F."/>
            <person name="da Silva R.H."/>
            <person name="de Melo A.L.T.M."/>
            <person name="Pandolfi V."/>
            <person name="Bustamante F.O."/>
            <person name="Brasileiro-Vidal A.C."/>
            <person name="Benko-Iseppon A.M."/>
        </authorList>
    </citation>
    <scope>NUCLEOTIDE SEQUENCE [LARGE SCALE GENOMIC DNA]</scope>
    <source>
        <tissue evidence="2">Leaves</tissue>
    </source>
</reference>
<dbReference type="Proteomes" id="UP001341840">
    <property type="component" value="Unassembled WGS sequence"/>
</dbReference>
<feature type="region of interest" description="Disordered" evidence="1">
    <location>
        <begin position="59"/>
        <end position="81"/>
    </location>
</feature>
<evidence type="ECO:0000256" key="1">
    <source>
        <dbReference type="SAM" id="MobiDB-lite"/>
    </source>
</evidence>
<evidence type="ECO:0000313" key="3">
    <source>
        <dbReference type="Proteomes" id="UP001341840"/>
    </source>
</evidence>
<name>A0ABU6ZMV6_9FABA</name>
<proteinExistence type="predicted"/>
<keyword evidence="3" id="KW-1185">Reference proteome</keyword>
<evidence type="ECO:0000313" key="2">
    <source>
        <dbReference type="EMBL" id="MED6223292.1"/>
    </source>
</evidence>
<protein>
    <submittedName>
        <fullName evidence="2">Uncharacterized protein</fullName>
    </submittedName>
</protein>
<dbReference type="EMBL" id="JASCZI010272724">
    <property type="protein sequence ID" value="MED6223292.1"/>
    <property type="molecule type" value="Genomic_DNA"/>
</dbReference>
<accession>A0ABU6ZMV6</accession>
<gene>
    <name evidence="2" type="ORF">PIB30_072621</name>
</gene>
<sequence length="98" mass="11173">MTSSQVEKELEKIWSSMVFDEEVLLKADKDAHQYFTSKKKLDVIYAEYHDGPSFSLGFSQKFNTPTPSPDRSASEDGEVLDIPPIREILPEDIVIHTE</sequence>
<feature type="compositionally biased region" description="Polar residues" evidence="1">
    <location>
        <begin position="59"/>
        <end position="71"/>
    </location>
</feature>
<organism evidence="2 3">
    <name type="scientific">Stylosanthes scabra</name>
    <dbReference type="NCBI Taxonomy" id="79078"/>
    <lineage>
        <taxon>Eukaryota</taxon>
        <taxon>Viridiplantae</taxon>
        <taxon>Streptophyta</taxon>
        <taxon>Embryophyta</taxon>
        <taxon>Tracheophyta</taxon>
        <taxon>Spermatophyta</taxon>
        <taxon>Magnoliopsida</taxon>
        <taxon>eudicotyledons</taxon>
        <taxon>Gunneridae</taxon>
        <taxon>Pentapetalae</taxon>
        <taxon>rosids</taxon>
        <taxon>fabids</taxon>
        <taxon>Fabales</taxon>
        <taxon>Fabaceae</taxon>
        <taxon>Papilionoideae</taxon>
        <taxon>50 kb inversion clade</taxon>
        <taxon>dalbergioids sensu lato</taxon>
        <taxon>Dalbergieae</taxon>
        <taxon>Pterocarpus clade</taxon>
        <taxon>Stylosanthes</taxon>
    </lineage>
</organism>
<comment type="caution">
    <text evidence="2">The sequence shown here is derived from an EMBL/GenBank/DDBJ whole genome shotgun (WGS) entry which is preliminary data.</text>
</comment>